<feature type="region of interest" description="Disordered" evidence="1">
    <location>
        <begin position="76"/>
        <end position="143"/>
    </location>
</feature>
<organism evidence="3 4">
    <name type="scientific">Mucor lusitanicus CBS 277.49</name>
    <dbReference type="NCBI Taxonomy" id="747725"/>
    <lineage>
        <taxon>Eukaryota</taxon>
        <taxon>Fungi</taxon>
        <taxon>Fungi incertae sedis</taxon>
        <taxon>Mucoromycota</taxon>
        <taxon>Mucoromycotina</taxon>
        <taxon>Mucoromycetes</taxon>
        <taxon>Mucorales</taxon>
        <taxon>Mucorineae</taxon>
        <taxon>Mucoraceae</taxon>
        <taxon>Mucor</taxon>
    </lineage>
</organism>
<sequence length="253" mass="29117">MEGILNLLTSVFVGIAVQTTTLFVFHKLRGKYPIMQPNVAHIDNTHPPYSGPFKELGILQKEIMILREKMEESGSTTARYVAKKHYKRKTHVPKSRSRSGQNPPLRYQKDATRVESLDERATPAQEGPSDVQACSRANSSTEPDAKIQDLERICYDLDAKMKHFKRKTLSNQLRIKDYAKGIKEYAESVQANQDELRHEVGSILFKLDDEMSLLDDDMQIRLSNVENRVFDLIQAKLKAERRKGWCRRSTRII</sequence>
<dbReference type="VEuPathDB" id="FungiDB:MUCCIDRAFT_106879"/>
<evidence type="ECO:0000256" key="1">
    <source>
        <dbReference type="SAM" id="MobiDB-lite"/>
    </source>
</evidence>
<dbReference type="EMBL" id="AMYB01000002">
    <property type="protein sequence ID" value="OAD06308.1"/>
    <property type="molecule type" value="Genomic_DNA"/>
</dbReference>
<evidence type="ECO:0000313" key="3">
    <source>
        <dbReference type="EMBL" id="OAD06308.1"/>
    </source>
</evidence>
<accession>A0A168NIE7</accession>
<proteinExistence type="predicted"/>
<comment type="caution">
    <text evidence="3">The sequence shown here is derived from an EMBL/GenBank/DDBJ whole genome shotgun (WGS) entry which is preliminary data.</text>
</comment>
<dbReference type="Proteomes" id="UP000077051">
    <property type="component" value="Unassembled WGS sequence"/>
</dbReference>
<keyword evidence="4" id="KW-1185">Reference proteome</keyword>
<name>A0A168NIE7_MUCCL</name>
<dbReference type="OrthoDB" id="10433686at2759"/>
<reference evidence="3 4" key="1">
    <citation type="submission" date="2015-06" db="EMBL/GenBank/DDBJ databases">
        <title>Expansion of signal transduction pathways in fungi by whole-genome duplication.</title>
        <authorList>
            <consortium name="DOE Joint Genome Institute"/>
            <person name="Corrochano L.M."/>
            <person name="Kuo A."/>
            <person name="Marcet-Houben M."/>
            <person name="Polaino S."/>
            <person name="Salamov A."/>
            <person name="Villalobos J.M."/>
            <person name="Alvarez M.I."/>
            <person name="Avalos J."/>
            <person name="Benito E.P."/>
            <person name="Benoit I."/>
            <person name="Burger G."/>
            <person name="Camino L.P."/>
            <person name="Canovas D."/>
            <person name="Cerda-Olmedo E."/>
            <person name="Cheng J.-F."/>
            <person name="Dominguez A."/>
            <person name="Elias M."/>
            <person name="Eslava A.P."/>
            <person name="Glaser F."/>
            <person name="Grimwood J."/>
            <person name="Gutierrez G."/>
            <person name="Heitman J."/>
            <person name="Henrissat B."/>
            <person name="Iturriaga E.A."/>
            <person name="Lang B.F."/>
            <person name="Lavin J.L."/>
            <person name="Lee S."/>
            <person name="Li W."/>
            <person name="Lindquist E."/>
            <person name="Lopez-Garcia S."/>
            <person name="Luque E.M."/>
            <person name="Marcos A.T."/>
            <person name="Martin J."/>
            <person name="Mccluskey K."/>
            <person name="Medina H.R."/>
            <person name="Miralles-Duran A."/>
            <person name="Miyazaki A."/>
            <person name="Munoz-Torres E."/>
            <person name="Oguiza J.A."/>
            <person name="Ohm R."/>
            <person name="Olmedo M."/>
            <person name="Orejas M."/>
            <person name="Ortiz-Castellanos L."/>
            <person name="Pisabarro A.G."/>
            <person name="Rodriguez-Romero J."/>
            <person name="Ruiz-Herrera J."/>
            <person name="Ruiz-Vazquez R."/>
            <person name="Sanz C."/>
            <person name="Schackwitz W."/>
            <person name="Schmutz J."/>
            <person name="Shahriari M."/>
            <person name="Shelest E."/>
            <person name="Silva-Franco F."/>
            <person name="Soanes D."/>
            <person name="Syed K."/>
            <person name="Tagua V.G."/>
            <person name="Talbot N.J."/>
            <person name="Thon M."/>
            <person name="De Vries R.P."/>
            <person name="Wiebenga A."/>
            <person name="Yadav J.S."/>
            <person name="Braun E.L."/>
            <person name="Baker S."/>
            <person name="Garre V."/>
            <person name="Horwitz B."/>
            <person name="Torres-Martinez S."/>
            <person name="Idnurm A."/>
            <person name="Herrera-Estrella A."/>
            <person name="Gabaldon T."/>
            <person name="Grigoriev I.V."/>
        </authorList>
    </citation>
    <scope>NUCLEOTIDE SEQUENCE [LARGE SCALE GENOMIC DNA]</scope>
    <source>
        <strain evidence="3 4">CBS 277.49</strain>
    </source>
</reference>
<feature type="transmembrane region" description="Helical" evidence="2">
    <location>
        <begin position="6"/>
        <end position="25"/>
    </location>
</feature>
<evidence type="ECO:0000313" key="4">
    <source>
        <dbReference type="Proteomes" id="UP000077051"/>
    </source>
</evidence>
<keyword evidence="2" id="KW-1133">Transmembrane helix</keyword>
<keyword evidence="2" id="KW-0812">Transmembrane</keyword>
<dbReference type="AlphaFoldDB" id="A0A168NIE7"/>
<feature type="compositionally biased region" description="Basic residues" evidence="1">
    <location>
        <begin position="81"/>
        <end position="97"/>
    </location>
</feature>
<gene>
    <name evidence="3" type="ORF">MUCCIDRAFT_106879</name>
</gene>
<evidence type="ECO:0000256" key="2">
    <source>
        <dbReference type="SAM" id="Phobius"/>
    </source>
</evidence>
<protein>
    <submittedName>
        <fullName evidence="3">Uncharacterized protein</fullName>
    </submittedName>
</protein>
<keyword evidence="2" id="KW-0472">Membrane</keyword>
<feature type="compositionally biased region" description="Basic and acidic residues" evidence="1">
    <location>
        <begin position="107"/>
        <end position="121"/>
    </location>
</feature>